<comment type="catalytic activity">
    <reaction evidence="20">
        <text>(5Z,8Z,11Z,14Z)-eicosatetraenoate + L-phenylalanine = N-(5Z,8Z,11Z,14Z-eicosatetraenoyl)-L-phenylalanine + H2O</text>
        <dbReference type="Rhea" id="RHEA:51312"/>
        <dbReference type="ChEBI" id="CHEBI:15377"/>
        <dbReference type="ChEBI" id="CHEBI:32395"/>
        <dbReference type="ChEBI" id="CHEBI:58095"/>
        <dbReference type="ChEBI" id="CHEBI:134022"/>
    </reaction>
    <physiologicalReaction direction="left-to-right" evidence="20">
        <dbReference type="Rhea" id="RHEA:51313"/>
    </physiologicalReaction>
    <physiologicalReaction direction="right-to-left" evidence="20">
        <dbReference type="Rhea" id="RHEA:51314"/>
    </physiologicalReaction>
</comment>
<evidence type="ECO:0000256" key="31">
    <source>
        <dbReference type="ARBA" id="ARBA00048879"/>
    </source>
</evidence>
<dbReference type="AlphaFoldDB" id="A0A2I0TPZ9"/>
<evidence type="ECO:0000256" key="33">
    <source>
        <dbReference type="ARBA" id="ARBA00049457"/>
    </source>
</evidence>
<comment type="catalytic activity">
    <reaction evidence="22">
        <text>N-(9Z-octadecenoyl)-L-methionine + H2O = (9Z)-octadecenoate + L-methionine</text>
        <dbReference type="Rhea" id="RHEA:64144"/>
        <dbReference type="ChEBI" id="CHEBI:15377"/>
        <dbReference type="ChEBI" id="CHEBI:30823"/>
        <dbReference type="ChEBI" id="CHEBI:57844"/>
        <dbReference type="ChEBI" id="CHEBI:149732"/>
    </reaction>
    <physiologicalReaction direction="left-to-right" evidence="22">
        <dbReference type="Rhea" id="RHEA:64145"/>
    </physiologicalReaction>
</comment>
<evidence type="ECO:0000256" key="12">
    <source>
        <dbReference type="ARBA" id="ARBA00022989"/>
    </source>
</evidence>
<evidence type="ECO:0000259" key="36">
    <source>
        <dbReference type="Pfam" id="PF01769"/>
    </source>
</evidence>
<comment type="catalytic activity">
    <reaction evidence="27">
        <text>N-(9Z-octadecenoyl)-L-glutamine + H2O = L-glutamine + (9Z)-octadecenoate</text>
        <dbReference type="Rhea" id="RHEA:51356"/>
        <dbReference type="ChEBI" id="CHEBI:15377"/>
        <dbReference type="ChEBI" id="CHEBI:30823"/>
        <dbReference type="ChEBI" id="CHEBI:58359"/>
        <dbReference type="ChEBI" id="CHEBI:134033"/>
    </reaction>
    <physiologicalReaction direction="left-to-right" evidence="27">
        <dbReference type="Rhea" id="RHEA:51357"/>
    </physiologicalReaction>
</comment>
<dbReference type="GO" id="GO:0043605">
    <property type="term" value="P:amide catabolic process"/>
    <property type="evidence" value="ECO:0007669"/>
    <property type="project" value="TreeGrafter"/>
</dbReference>
<comment type="catalytic activity">
    <reaction evidence="30">
        <text>an N-acyl-aromatic L-alpha-amino acid + H2O = an aromatic L-alpha-amino acid + a carboxylate</text>
        <dbReference type="Rhea" id="RHEA:54184"/>
        <dbReference type="ChEBI" id="CHEBI:15377"/>
        <dbReference type="ChEBI" id="CHEBI:29067"/>
        <dbReference type="ChEBI" id="CHEBI:84824"/>
        <dbReference type="ChEBI" id="CHEBI:138093"/>
        <dbReference type="EC" id="3.5.1.114"/>
    </reaction>
    <physiologicalReaction direction="left-to-right" evidence="30">
        <dbReference type="Rhea" id="RHEA:54185"/>
    </physiologicalReaction>
    <physiologicalReaction direction="right-to-left" evidence="30">
        <dbReference type="Rhea" id="RHEA:54186"/>
    </physiologicalReaction>
</comment>
<feature type="domain" description="SLC41A/MgtE integral membrane" evidence="36">
    <location>
        <begin position="650"/>
        <end position="763"/>
    </location>
</feature>
<evidence type="ECO:0000256" key="20">
    <source>
        <dbReference type="ARBA" id="ARBA00047874"/>
    </source>
</evidence>
<dbReference type="InterPro" id="IPR047177">
    <property type="entry name" value="Pept_M20A"/>
</dbReference>
<comment type="pathway">
    <text evidence="2">Lipid metabolism; fatty acid metabolism.</text>
</comment>
<dbReference type="GO" id="GO:0008324">
    <property type="term" value="F:monoatomic cation transmembrane transporter activity"/>
    <property type="evidence" value="ECO:0007669"/>
    <property type="project" value="InterPro"/>
</dbReference>
<dbReference type="PANTHER" id="PTHR45962:SF1">
    <property type="entry name" value="N-FATTY-ACYL-AMINO ACID SYNTHASE_HYDROLASE PM20D1"/>
    <property type="match status" value="1"/>
</dbReference>
<evidence type="ECO:0000256" key="15">
    <source>
        <dbReference type="ARBA" id="ARBA00046147"/>
    </source>
</evidence>
<dbReference type="PANTHER" id="PTHR45962">
    <property type="entry name" value="N-FATTY-ACYL-AMINO ACID SYNTHASE/HYDROLASE PM20D1"/>
    <property type="match status" value="1"/>
</dbReference>
<comment type="catalytic activity">
    <reaction evidence="18">
        <text>N-octadecanoyl-L-phenylalanine + H2O = octadecanoate + L-phenylalanine</text>
        <dbReference type="Rhea" id="RHEA:64128"/>
        <dbReference type="ChEBI" id="CHEBI:15377"/>
        <dbReference type="ChEBI" id="CHEBI:25629"/>
        <dbReference type="ChEBI" id="CHEBI:58095"/>
        <dbReference type="ChEBI" id="CHEBI:149700"/>
    </reaction>
    <physiologicalReaction direction="left-to-right" evidence="18">
        <dbReference type="Rhea" id="RHEA:64129"/>
    </physiologicalReaction>
</comment>
<comment type="catalytic activity">
    <reaction evidence="23">
        <text>N-(9Z-octadecenoyl)-L-asparagine + H2O = L-asparagine + (9Z)-octadecenoate</text>
        <dbReference type="Rhea" id="RHEA:64136"/>
        <dbReference type="ChEBI" id="CHEBI:15377"/>
        <dbReference type="ChEBI" id="CHEBI:30823"/>
        <dbReference type="ChEBI" id="CHEBI:58048"/>
        <dbReference type="ChEBI" id="CHEBI:149730"/>
    </reaction>
    <physiologicalReaction direction="left-to-right" evidence="23">
        <dbReference type="Rhea" id="RHEA:64137"/>
    </physiologicalReaction>
</comment>
<feature type="transmembrane region" description="Helical" evidence="35">
    <location>
        <begin position="628"/>
        <end position="649"/>
    </location>
</feature>
<evidence type="ECO:0000256" key="14">
    <source>
        <dbReference type="ARBA" id="ARBA00034698"/>
    </source>
</evidence>
<comment type="catalytic activity">
    <reaction evidence="17">
        <text>N-(4Z,7Z,10Z,13Z,16Z,19Z-docosahexaenoyl)-L-phenylalanine + H2O = (4Z,7Z,10Z,13Z,16Z,19Z)-docosahexaenoate + L-phenylalanine</text>
        <dbReference type="Rhea" id="RHEA:64132"/>
        <dbReference type="ChEBI" id="CHEBI:15377"/>
        <dbReference type="ChEBI" id="CHEBI:58095"/>
        <dbReference type="ChEBI" id="CHEBI:77016"/>
        <dbReference type="ChEBI" id="CHEBI:149701"/>
    </reaction>
    <physiologicalReaction direction="left-to-right" evidence="17">
        <dbReference type="Rhea" id="RHEA:64133"/>
    </physiologicalReaction>
</comment>
<comment type="catalytic activity">
    <reaction evidence="33">
        <text>N-(9Z-octadecenoyl)-L-lysine + H2O = L-lysine + (9Z)-octadecenoate</text>
        <dbReference type="Rhea" id="RHEA:64192"/>
        <dbReference type="ChEBI" id="CHEBI:15377"/>
        <dbReference type="ChEBI" id="CHEBI:30823"/>
        <dbReference type="ChEBI" id="CHEBI:32551"/>
        <dbReference type="ChEBI" id="CHEBI:149731"/>
    </reaction>
    <physiologicalReaction direction="left-to-right" evidence="33">
        <dbReference type="Rhea" id="RHEA:64193"/>
    </physiologicalReaction>
</comment>
<evidence type="ECO:0000256" key="26">
    <source>
        <dbReference type="ARBA" id="ARBA00048597"/>
    </source>
</evidence>
<keyword evidence="6" id="KW-0645">Protease</keyword>
<dbReference type="GO" id="GO:0006520">
    <property type="term" value="P:amino acid metabolic process"/>
    <property type="evidence" value="ECO:0007669"/>
    <property type="project" value="TreeGrafter"/>
</dbReference>
<dbReference type="FunFam" id="1.10.357.20:FF:000001">
    <property type="entry name" value="Solute carrier family 41 member 2"/>
    <property type="match status" value="1"/>
</dbReference>
<keyword evidence="5" id="KW-0813">Transport</keyword>
<comment type="catalytic activity">
    <reaction evidence="26">
        <text>N-(9Z-octadecenoyl)-L-serine + H2O = L-serine + (9Z)-octadecenoate</text>
        <dbReference type="Rhea" id="RHEA:51352"/>
        <dbReference type="ChEBI" id="CHEBI:15377"/>
        <dbReference type="ChEBI" id="CHEBI:30823"/>
        <dbReference type="ChEBI" id="CHEBI:33384"/>
        <dbReference type="ChEBI" id="CHEBI:134031"/>
    </reaction>
    <physiologicalReaction direction="left-to-right" evidence="26">
        <dbReference type="Rhea" id="RHEA:51353"/>
    </physiologicalReaction>
</comment>
<evidence type="ECO:0000256" key="29">
    <source>
        <dbReference type="ARBA" id="ARBA00048827"/>
    </source>
</evidence>
<comment type="subcellular location">
    <subcellularLocation>
        <location evidence="1">Membrane</location>
        <topology evidence="1">Multi-pass membrane protein</topology>
    </subcellularLocation>
</comment>
<protein>
    <recommendedName>
        <fullName evidence="36">SLC41A/MgtE integral membrane domain-containing protein</fullName>
    </recommendedName>
</protein>
<dbReference type="InterPro" id="IPR036739">
    <property type="entry name" value="SLC41_membr_dom_sf"/>
</dbReference>
<feature type="transmembrane region" description="Helical" evidence="35">
    <location>
        <begin position="12"/>
        <end position="36"/>
    </location>
</feature>
<comment type="similarity">
    <text evidence="3">Belongs to the peptidase M20A family.</text>
</comment>
<dbReference type="GO" id="GO:0043604">
    <property type="term" value="P:amide biosynthetic process"/>
    <property type="evidence" value="ECO:0007669"/>
    <property type="project" value="TreeGrafter"/>
</dbReference>
<feature type="transmembrane region" description="Helical" evidence="35">
    <location>
        <begin position="743"/>
        <end position="763"/>
    </location>
</feature>
<evidence type="ECO:0000256" key="2">
    <source>
        <dbReference type="ARBA" id="ARBA00004872"/>
    </source>
</evidence>
<dbReference type="Proteomes" id="UP000233556">
    <property type="component" value="Unassembled WGS sequence"/>
</dbReference>
<comment type="catalytic activity">
    <reaction evidence="31">
        <text>L-phenylalanine + (9Z)-octadecenoate = N-(9Z-octadecenoyl)-L-phenylalanine + H2O</text>
        <dbReference type="Rhea" id="RHEA:51300"/>
        <dbReference type="ChEBI" id="CHEBI:15377"/>
        <dbReference type="ChEBI" id="CHEBI:30823"/>
        <dbReference type="ChEBI" id="CHEBI:58095"/>
        <dbReference type="ChEBI" id="CHEBI:134020"/>
    </reaction>
    <physiologicalReaction direction="left-to-right" evidence="31">
        <dbReference type="Rhea" id="RHEA:51301"/>
    </physiologicalReaction>
    <physiologicalReaction direction="right-to-left" evidence="31">
        <dbReference type="Rhea" id="RHEA:51302"/>
    </physiologicalReaction>
</comment>
<evidence type="ECO:0000256" key="24">
    <source>
        <dbReference type="ARBA" id="ARBA00048402"/>
    </source>
</evidence>
<evidence type="ECO:0000256" key="8">
    <source>
        <dbReference type="ARBA" id="ARBA00022723"/>
    </source>
</evidence>
<name>A0A2I0TPZ9_LIMLA</name>
<accession>A0A2I0TPZ9</accession>
<evidence type="ECO:0000256" key="25">
    <source>
        <dbReference type="ARBA" id="ARBA00048579"/>
    </source>
</evidence>
<comment type="catalytic activity">
    <reaction evidence="21">
        <text>N-hexadecanoyl-L-phenylalanine + H2O = hexadecanoate + L-phenylalanine</text>
        <dbReference type="Rhea" id="RHEA:64124"/>
        <dbReference type="ChEBI" id="CHEBI:7896"/>
        <dbReference type="ChEBI" id="CHEBI:15377"/>
        <dbReference type="ChEBI" id="CHEBI:58095"/>
        <dbReference type="ChEBI" id="CHEBI:149699"/>
    </reaction>
    <physiologicalReaction direction="left-to-right" evidence="21">
        <dbReference type="Rhea" id="RHEA:64125"/>
    </physiologicalReaction>
</comment>
<comment type="catalytic activity">
    <reaction evidence="19">
        <text>N-(9Z-octadecenoyl)-L-tyrosine + H2O = L-tyrosine + (9Z)-octadecenoate</text>
        <dbReference type="Rhea" id="RHEA:64184"/>
        <dbReference type="ChEBI" id="CHEBI:15377"/>
        <dbReference type="ChEBI" id="CHEBI:30823"/>
        <dbReference type="ChEBI" id="CHEBI:58315"/>
        <dbReference type="ChEBI" id="CHEBI:149734"/>
    </reaction>
    <physiologicalReaction direction="left-to-right" evidence="19">
        <dbReference type="Rhea" id="RHEA:64185"/>
    </physiologicalReaction>
</comment>
<keyword evidence="10" id="KW-0862">Zinc</keyword>
<keyword evidence="9" id="KW-0378">Hydrolase</keyword>
<evidence type="ECO:0000256" key="27">
    <source>
        <dbReference type="ARBA" id="ARBA00048729"/>
    </source>
</evidence>
<evidence type="ECO:0000256" key="1">
    <source>
        <dbReference type="ARBA" id="ARBA00004141"/>
    </source>
</evidence>
<feature type="transmembrane region" description="Helical" evidence="35">
    <location>
        <begin position="704"/>
        <end position="731"/>
    </location>
</feature>
<comment type="catalytic activity">
    <reaction evidence="28">
        <text>N-(9Z-octadecenoyl)-L-tryptophan + H2O = L-tryptophan + (9Z)-octadecenoate</text>
        <dbReference type="Rhea" id="RHEA:64176"/>
        <dbReference type="ChEBI" id="CHEBI:15377"/>
        <dbReference type="ChEBI" id="CHEBI:30823"/>
        <dbReference type="ChEBI" id="CHEBI:57912"/>
        <dbReference type="ChEBI" id="CHEBI:149733"/>
    </reaction>
    <physiologicalReaction direction="left-to-right" evidence="28">
        <dbReference type="Rhea" id="RHEA:64177"/>
    </physiologicalReaction>
</comment>
<comment type="catalytic activity">
    <reaction evidence="24">
        <text>N-(5Z,8Z,11Z,14Z)-eicosatetraenoyl-glycine + H2O = (5Z,8Z,11Z,14Z)-eicosatetraenoate + glycine</text>
        <dbReference type="Rhea" id="RHEA:64108"/>
        <dbReference type="ChEBI" id="CHEBI:15377"/>
        <dbReference type="ChEBI" id="CHEBI:32395"/>
        <dbReference type="ChEBI" id="CHEBI:57305"/>
        <dbReference type="ChEBI" id="CHEBI:59002"/>
    </reaction>
    <physiologicalReaction direction="left-to-right" evidence="24">
        <dbReference type="Rhea" id="RHEA:64109"/>
    </physiologicalReaction>
    <physiologicalReaction direction="right-to-left" evidence="24">
        <dbReference type="Rhea" id="RHEA:64110"/>
    </physiologicalReaction>
</comment>
<evidence type="ECO:0000256" key="9">
    <source>
        <dbReference type="ARBA" id="ARBA00022801"/>
    </source>
</evidence>
<keyword evidence="13 35" id="KW-0472">Membrane</keyword>
<evidence type="ECO:0000256" key="23">
    <source>
        <dbReference type="ARBA" id="ARBA00048380"/>
    </source>
</evidence>
<reference evidence="38" key="1">
    <citation type="submission" date="2017-11" db="EMBL/GenBank/DDBJ databases">
        <authorList>
            <person name="Lima N.C."/>
            <person name="Parody-Merino A.M."/>
            <person name="Battley P.F."/>
            <person name="Fidler A.E."/>
            <person name="Prosdocimi F."/>
        </authorList>
    </citation>
    <scope>NUCLEOTIDE SEQUENCE [LARGE SCALE GENOMIC DNA]</scope>
</reference>
<feature type="region of interest" description="Disordered" evidence="34">
    <location>
        <begin position="587"/>
        <end position="618"/>
    </location>
</feature>
<dbReference type="SUPFAM" id="SSF161093">
    <property type="entry name" value="MgtE membrane domain-like"/>
    <property type="match status" value="1"/>
</dbReference>
<dbReference type="GO" id="GO:0016020">
    <property type="term" value="C:membrane"/>
    <property type="evidence" value="ECO:0007669"/>
    <property type="project" value="UniProtKB-SubCell"/>
</dbReference>
<reference evidence="38" key="2">
    <citation type="submission" date="2017-12" db="EMBL/GenBank/DDBJ databases">
        <title>Genome sequence of the Bar-tailed Godwit (Limosa lapponica baueri).</title>
        <authorList>
            <person name="Lima N.C.B."/>
            <person name="Parody-Merino A.M."/>
            <person name="Battley P.F."/>
            <person name="Fidler A.E."/>
            <person name="Prosdocimi F."/>
        </authorList>
    </citation>
    <scope>NUCLEOTIDE SEQUENCE [LARGE SCALE GENOMIC DNA]</scope>
</reference>
<dbReference type="GO" id="GO:0004046">
    <property type="term" value="F:aminoacylase activity"/>
    <property type="evidence" value="ECO:0007669"/>
    <property type="project" value="UniProtKB-EC"/>
</dbReference>
<keyword evidence="11" id="KW-0460">Magnesium</keyword>
<evidence type="ECO:0000256" key="7">
    <source>
        <dbReference type="ARBA" id="ARBA00022692"/>
    </source>
</evidence>
<dbReference type="Gene3D" id="1.10.357.20">
    <property type="entry name" value="SLC41 divalent cation transporters, integral membrane domain"/>
    <property type="match status" value="1"/>
</dbReference>
<comment type="function">
    <text evidence="15">Secreted enzyme that regulates the endogenous N-fatty acyl amino acid (NAAs) tissue and circulating levels by functioning as a bidirectional NAA synthase/hydrolase. It condenses free fatty acids and free amino acids to generate NAAs and bidirectionally catalyzes the reverse hydrolysis reaction. Some of these NAAs stimulate oxidative metabolism via mitochondrial uncoupling, increasing energy expenditure in a UPC1-independent manner. Thereby, this secreted protein may indirectly regulate whole body energy expenditure. PM20D1 circulates in tight association with both low- and high-density (LDL and HDL,respectively) lipoprotein particles.</text>
</comment>
<dbReference type="SUPFAM" id="SSF53187">
    <property type="entry name" value="Zn-dependent exopeptidases"/>
    <property type="match status" value="1"/>
</dbReference>
<proteinExistence type="inferred from homology"/>
<dbReference type="GO" id="GO:0006508">
    <property type="term" value="P:proteolysis"/>
    <property type="evidence" value="ECO:0007669"/>
    <property type="project" value="UniProtKB-KW"/>
</dbReference>
<evidence type="ECO:0000313" key="37">
    <source>
        <dbReference type="EMBL" id="PKU35884.1"/>
    </source>
</evidence>
<dbReference type="EMBL" id="KZ507983">
    <property type="protein sequence ID" value="PKU35884.1"/>
    <property type="molecule type" value="Genomic_DNA"/>
</dbReference>
<dbReference type="FunFam" id="3.40.630.10:FF:000027">
    <property type="entry name" value="N-fatty-acyl-amino acid synthase/hydrolase PM20D1"/>
    <property type="match status" value="1"/>
</dbReference>
<feature type="transmembrane region" description="Helical" evidence="35">
    <location>
        <begin position="775"/>
        <end position="795"/>
    </location>
</feature>
<comment type="similarity">
    <text evidence="4">Belongs to the SLC41A transporter family.</text>
</comment>
<evidence type="ECO:0000256" key="30">
    <source>
        <dbReference type="ARBA" id="ARBA00048840"/>
    </source>
</evidence>
<dbReference type="GO" id="GO:0046872">
    <property type="term" value="F:metal ion binding"/>
    <property type="evidence" value="ECO:0007669"/>
    <property type="project" value="UniProtKB-KW"/>
</dbReference>
<dbReference type="InterPro" id="IPR006667">
    <property type="entry name" value="SLC41_membr_dom"/>
</dbReference>
<comment type="pathway">
    <text evidence="14">Amino-acid metabolism.</text>
</comment>
<evidence type="ECO:0000313" key="38">
    <source>
        <dbReference type="Proteomes" id="UP000233556"/>
    </source>
</evidence>
<evidence type="ECO:0000256" key="10">
    <source>
        <dbReference type="ARBA" id="ARBA00022833"/>
    </source>
</evidence>
<comment type="catalytic activity">
    <reaction evidence="25">
        <text>an N-acyl-L-amino acid + H2O = an L-alpha-amino acid + a carboxylate</text>
        <dbReference type="Rhea" id="RHEA:15565"/>
        <dbReference type="ChEBI" id="CHEBI:15377"/>
        <dbReference type="ChEBI" id="CHEBI:29067"/>
        <dbReference type="ChEBI" id="CHEBI:59869"/>
        <dbReference type="ChEBI" id="CHEBI:59874"/>
        <dbReference type="EC" id="3.5.1.14"/>
    </reaction>
    <physiologicalReaction direction="left-to-right" evidence="25">
        <dbReference type="Rhea" id="RHEA:15566"/>
    </physiologicalReaction>
    <physiologicalReaction direction="right-to-left" evidence="25">
        <dbReference type="Rhea" id="RHEA:15567"/>
    </physiologicalReaction>
</comment>
<organism evidence="37 38">
    <name type="scientific">Limosa lapponica baueri</name>
    <dbReference type="NCBI Taxonomy" id="1758121"/>
    <lineage>
        <taxon>Eukaryota</taxon>
        <taxon>Metazoa</taxon>
        <taxon>Chordata</taxon>
        <taxon>Craniata</taxon>
        <taxon>Vertebrata</taxon>
        <taxon>Euteleostomi</taxon>
        <taxon>Archelosauria</taxon>
        <taxon>Archosauria</taxon>
        <taxon>Dinosauria</taxon>
        <taxon>Saurischia</taxon>
        <taxon>Theropoda</taxon>
        <taxon>Coelurosauria</taxon>
        <taxon>Aves</taxon>
        <taxon>Neognathae</taxon>
        <taxon>Neoaves</taxon>
        <taxon>Charadriiformes</taxon>
        <taxon>Scolopacidae</taxon>
        <taxon>Limosa</taxon>
    </lineage>
</organism>
<keyword evidence="8" id="KW-0479">Metal-binding</keyword>
<evidence type="ECO:0000256" key="34">
    <source>
        <dbReference type="SAM" id="MobiDB-lite"/>
    </source>
</evidence>
<evidence type="ECO:0000256" key="3">
    <source>
        <dbReference type="ARBA" id="ARBA00006247"/>
    </source>
</evidence>
<evidence type="ECO:0000256" key="19">
    <source>
        <dbReference type="ARBA" id="ARBA00047866"/>
    </source>
</evidence>
<keyword evidence="38" id="KW-1185">Reference proteome</keyword>
<evidence type="ECO:0000256" key="6">
    <source>
        <dbReference type="ARBA" id="ARBA00022670"/>
    </source>
</evidence>
<evidence type="ECO:0000256" key="35">
    <source>
        <dbReference type="SAM" id="Phobius"/>
    </source>
</evidence>
<evidence type="ECO:0000256" key="32">
    <source>
        <dbReference type="ARBA" id="ARBA00049100"/>
    </source>
</evidence>
<evidence type="ECO:0000256" key="22">
    <source>
        <dbReference type="ARBA" id="ARBA00048145"/>
    </source>
</evidence>
<dbReference type="Gene3D" id="3.40.630.10">
    <property type="entry name" value="Zn peptidases"/>
    <property type="match status" value="1"/>
</dbReference>
<comment type="catalytic activity">
    <reaction evidence="29">
        <text>N-(9Z-octadecenoyl)-L-leucine + H2O = L-leucine + (9Z)-octadecenoate</text>
        <dbReference type="Rhea" id="RHEA:51360"/>
        <dbReference type="ChEBI" id="CHEBI:15377"/>
        <dbReference type="ChEBI" id="CHEBI:30823"/>
        <dbReference type="ChEBI" id="CHEBI:57427"/>
        <dbReference type="ChEBI" id="CHEBI:134035"/>
    </reaction>
    <physiologicalReaction direction="left-to-right" evidence="29">
        <dbReference type="Rhea" id="RHEA:51361"/>
    </physiologicalReaction>
    <physiologicalReaction direction="right-to-left" evidence="29">
        <dbReference type="Rhea" id="RHEA:51362"/>
    </physiologicalReaction>
</comment>
<keyword evidence="7 35" id="KW-0812">Transmembrane</keyword>
<evidence type="ECO:0000256" key="5">
    <source>
        <dbReference type="ARBA" id="ARBA00022448"/>
    </source>
</evidence>
<dbReference type="InterPro" id="IPR002933">
    <property type="entry name" value="Peptidase_M20"/>
</dbReference>
<evidence type="ECO:0000256" key="16">
    <source>
        <dbReference type="ARBA" id="ARBA00047450"/>
    </source>
</evidence>
<gene>
    <name evidence="37" type="ORF">llap_13811</name>
</gene>
<evidence type="ECO:0000256" key="28">
    <source>
        <dbReference type="ARBA" id="ARBA00048822"/>
    </source>
</evidence>
<feature type="transmembrane region" description="Helical" evidence="35">
    <location>
        <begin position="670"/>
        <end position="692"/>
    </location>
</feature>
<evidence type="ECO:0000256" key="17">
    <source>
        <dbReference type="ARBA" id="ARBA00047567"/>
    </source>
</evidence>
<comment type="catalytic activity">
    <reaction evidence="16">
        <text>(9Z)-octadecenoate + glycine = N-(9Z-octadecenoyl)glycine + H2O</text>
        <dbReference type="Rhea" id="RHEA:51316"/>
        <dbReference type="ChEBI" id="CHEBI:15377"/>
        <dbReference type="ChEBI" id="CHEBI:30823"/>
        <dbReference type="ChEBI" id="CHEBI:57305"/>
        <dbReference type="ChEBI" id="CHEBI:133992"/>
    </reaction>
    <physiologicalReaction direction="right-to-left" evidence="16">
        <dbReference type="Rhea" id="RHEA:51318"/>
    </physiologicalReaction>
</comment>
<dbReference type="Pfam" id="PF01769">
    <property type="entry name" value="MgtE"/>
    <property type="match status" value="1"/>
</dbReference>
<comment type="catalytic activity">
    <reaction evidence="32">
        <text>N-(5Z,8Z,11Z,14Z-eicosatetraenoyl)-L-serine + H2O = (5Z,8Z,11Z,14Z)-eicosatetraenoate + L-serine</text>
        <dbReference type="Rhea" id="RHEA:64116"/>
        <dbReference type="ChEBI" id="CHEBI:15377"/>
        <dbReference type="ChEBI" id="CHEBI:32395"/>
        <dbReference type="ChEBI" id="CHEBI:33384"/>
        <dbReference type="ChEBI" id="CHEBI:149697"/>
    </reaction>
    <physiologicalReaction direction="left-to-right" evidence="32">
        <dbReference type="Rhea" id="RHEA:64117"/>
    </physiologicalReaction>
    <physiologicalReaction direction="right-to-left" evidence="32">
        <dbReference type="Rhea" id="RHEA:64118"/>
    </physiologicalReaction>
</comment>
<evidence type="ECO:0000256" key="11">
    <source>
        <dbReference type="ARBA" id="ARBA00022842"/>
    </source>
</evidence>
<evidence type="ECO:0000256" key="13">
    <source>
        <dbReference type="ARBA" id="ARBA00023136"/>
    </source>
</evidence>
<dbReference type="OrthoDB" id="3064516at2759"/>
<keyword evidence="12 35" id="KW-1133">Transmembrane helix</keyword>
<evidence type="ECO:0000256" key="18">
    <source>
        <dbReference type="ARBA" id="ARBA00047723"/>
    </source>
</evidence>
<dbReference type="GO" id="GO:0008233">
    <property type="term" value="F:peptidase activity"/>
    <property type="evidence" value="ECO:0007669"/>
    <property type="project" value="UniProtKB-KW"/>
</dbReference>
<evidence type="ECO:0000256" key="4">
    <source>
        <dbReference type="ARBA" id="ARBA00009749"/>
    </source>
</evidence>
<evidence type="ECO:0000256" key="21">
    <source>
        <dbReference type="ARBA" id="ARBA00047879"/>
    </source>
</evidence>
<sequence>MAGACGRRRAAAWAVGLGLCAGLLALVAVVLLRAYLLRAPAIPRLWARRGGTAAFSAGERLELKEALRGAIKIPTVSVSPEDLNTTAMAEFGNYIQKVFPAVFSSKFIQHEIVGKYSHLFTVQGSNPELMPYMLLAHMDVVPAPPEGWDFPPFSAAEHEGFIYGRGTLDNKNSAIAILQALEFLLRRNYRPRRSFYVGIGHDEEVSGWKGGMKIAALLEARGVKLSFLLDEGSVILDGIITGVQKPVAVIAITEKGSMTLNFTVEKEPGHSSFPPKETSIGILAAAMSRLEQNPLRNLFGHGPELMTMEHLASEFRFPLNLIMSNLWLFSPIVSSALFSMASECGAEQEADQTWKHALQFIEQISDLFVPKSTWIICDYGMEALRFVSCENMAILHTSVLEAVRNTVADDRVKIDIVDAFDPLPISPWDDQTFGVHIFQRTILDTFPDVDSVVPGTCIGNTDSRHFTNVTDAIYRFNPVLLKSDDLPRLVKQNFRGLRFFSQIRTRLGSAADVAACPHELLLLRTDIWREQKETHQANGAVLPVVPMDCLTSPDRGQLVEPSDFLGPDGDGVEVVVLESRANAKGVREEDALLENGSQSNESDDTSTDRGPEPASPLKETSFSIGLQVLFPFLLAGFGTVAAGMVLDIVQANIGQMDTPKELWRMITGNMALIQVQATVVGFLASIAAVIFGWIPDGHFSIDHAVLLCASSVATAFIASLVLGMIMIGVIIGSRKMGINPDNVATPIAASLGDLITLALLSGISWGLYKELESKAYVNPLVCAFFIALLPIWIIIAKKNAATREVLYSGWEPVIIAMAISRDCQTSSKATLRQDVALPDEDTPWCPSPMP</sequence>
<dbReference type="Pfam" id="PF01546">
    <property type="entry name" value="Peptidase_M20"/>
    <property type="match status" value="1"/>
</dbReference>